<evidence type="ECO:0000313" key="1">
    <source>
        <dbReference type="EMBL" id="KAK8511668.1"/>
    </source>
</evidence>
<accession>A0ABR2BX09</accession>
<evidence type="ECO:0008006" key="3">
    <source>
        <dbReference type="Google" id="ProtNLM"/>
    </source>
</evidence>
<dbReference type="InterPro" id="IPR008586">
    <property type="entry name" value="DUF868_pln"/>
</dbReference>
<reference evidence="1 2" key="1">
    <citation type="journal article" date="2024" name="G3 (Bethesda)">
        <title>Genome assembly of Hibiscus sabdariffa L. provides insights into metabolisms of medicinal natural products.</title>
        <authorList>
            <person name="Kim T."/>
        </authorList>
    </citation>
    <scope>NUCLEOTIDE SEQUENCE [LARGE SCALE GENOMIC DNA]</scope>
    <source>
        <strain evidence="1">TK-2024</strain>
        <tissue evidence="1">Old leaves</tissue>
    </source>
</reference>
<dbReference type="EMBL" id="JBBPBM010000077">
    <property type="protein sequence ID" value="KAK8511668.1"/>
    <property type="molecule type" value="Genomic_DNA"/>
</dbReference>
<sequence length="398" mass="44989">MDSLLLVHDTLQLISRLWNVKIRHIPRYNNGVADRLAKLSRNKPYASMSFGTPSLEVADELYHDSSGLGDSYVIAWNNFTERKEKKNMQDTIGIPACFSSNEKSSDDPTAVTRSGQSVFMSVFRTKIADQCRLVTVTWFKNLLLHGLSVSVGGPQGENQNGCRVELKPWCFWRKQGSKRFVIDGNKPVAVFWDLKDAKFNGQTEPVSEYYVAVVCNEEVVLLVGDLKKEAYRKTGRRPALIDPILVSRKEHIFGKKRFSTRVKFHEKGGFHEISIECKNKKVDSLDGVVVVEPEMEIRIDGNLALRVQHLQWKFRGNESINVNKRRLQVYWDVHDWLFSPGLRHALFIFKPALSSSSSSSPLSSSSLSSQTGSSGSLEGLNHGGPSEFCLFLYAWKIE</sequence>
<organism evidence="1 2">
    <name type="scientific">Hibiscus sabdariffa</name>
    <name type="common">roselle</name>
    <dbReference type="NCBI Taxonomy" id="183260"/>
    <lineage>
        <taxon>Eukaryota</taxon>
        <taxon>Viridiplantae</taxon>
        <taxon>Streptophyta</taxon>
        <taxon>Embryophyta</taxon>
        <taxon>Tracheophyta</taxon>
        <taxon>Spermatophyta</taxon>
        <taxon>Magnoliopsida</taxon>
        <taxon>eudicotyledons</taxon>
        <taxon>Gunneridae</taxon>
        <taxon>Pentapetalae</taxon>
        <taxon>rosids</taxon>
        <taxon>malvids</taxon>
        <taxon>Malvales</taxon>
        <taxon>Malvaceae</taxon>
        <taxon>Malvoideae</taxon>
        <taxon>Hibiscus</taxon>
    </lineage>
</organism>
<dbReference type="PANTHER" id="PTHR31972">
    <property type="entry name" value="EXPRESSED PROTEIN"/>
    <property type="match status" value="1"/>
</dbReference>
<proteinExistence type="predicted"/>
<gene>
    <name evidence="1" type="ORF">V6N12_000716</name>
</gene>
<dbReference type="Proteomes" id="UP001472677">
    <property type="component" value="Unassembled WGS sequence"/>
</dbReference>
<dbReference type="PANTHER" id="PTHR31972:SF12">
    <property type="entry name" value="OS01G0909400 PROTEIN"/>
    <property type="match status" value="1"/>
</dbReference>
<evidence type="ECO:0000313" key="2">
    <source>
        <dbReference type="Proteomes" id="UP001472677"/>
    </source>
</evidence>
<protein>
    <recommendedName>
        <fullName evidence="3">RNase H type-1 domain-containing protein</fullName>
    </recommendedName>
</protein>
<keyword evidence="2" id="KW-1185">Reference proteome</keyword>
<name>A0ABR2BX09_9ROSI</name>
<dbReference type="Pfam" id="PF05910">
    <property type="entry name" value="DUF868"/>
    <property type="match status" value="1"/>
</dbReference>
<comment type="caution">
    <text evidence="1">The sequence shown here is derived from an EMBL/GenBank/DDBJ whole genome shotgun (WGS) entry which is preliminary data.</text>
</comment>